<dbReference type="Pfam" id="PF00620">
    <property type="entry name" value="RhoGAP"/>
    <property type="match status" value="1"/>
</dbReference>
<feature type="compositionally biased region" description="Polar residues" evidence="5">
    <location>
        <begin position="488"/>
        <end position="500"/>
    </location>
</feature>
<feature type="region of interest" description="Disordered" evidence="5">
    <location>
        <begin position="380"/>
        <end position="463"/>
    </location>
</feature>
<evidence type="ECO:0000256" key="5">
    <source>
        <dbReference type="SAM" id="MobiDB-lite"/>
    </source>
</evidence>
<dbReference type="SMART" id="SM00324">
    <property type="entry name" value="RhoGAP"/>
    <property type="match status" value="1"/>
</dbReference>
<dbReference type="CDD" id="cd09395">
    <property type="entry name" value="LIM2_Rga"/>
    <property type="match status" value="1"/>
</dbReference>
<feature type="compositionally biased region" description="Polar residues" evidence="5">
    <location>
        <begin position="508"/>
        <end position="519"/>
    </location>
</feature>
<dbReference type="GO" id="GO:0046872">
    <property type="term" value="F:metal ion binding"/>
    <property type="evidence" value="ECO:0007669"/>
    <property type="project" value="UniProtKB-KW"/>
</dbReference>
<feature type="compositionally biased region" description="Low complexity" evidence="5">
    <location>
        <begin position="189"/>
        <end position="204"/>
    </location>
</feature>
<evidence type="ECO:0000256" key="2">
    <source>
        <dbReference type="ARBA" id="ARBA00022723"/>
    </source>
</evidence>
<feature type="region of interest" description="Disordered" evidence="5">
    <location>
        <begin position="477"/>
        <end position="656"/>
    </location>
</feature>
<feature type="region of interest" description="Disordered" evidence="5">
    <location>
        <begin position="763"/>
        <end position="829"/>
    </location>
</feature>
<dbReference type="SMART" id="SM00132">
    <property type="entry name" value="LIM"/>
    <property type="match status" value="2"/>
</dbReference>
<dbReference type="Proteomes" id="UP000009328">
    <property type="component" value="Unassembled WGS sequence"/>
</dbReference>
<evidence type="ECO:0000256" key="4">
    <source>
        <dbReference type="PROSITE-ProRule" id="PRU00125"/>
    </source>
</evidence>
<protein>
    <submittedName>
        <fullName evidence="8">Zinc finger protein</fullName>
    </submittedName>
</protein>
<feature type="compositionally biased region" description="Low complexity" evidence="5">
    <location>
        <begin position="863"/>
        <end position="887"/>
    </location>
</feature>
<dbReference type="AlphaFoldDB" id="K0KPG7"/>
<keyword evidence="3 4" id="KW-0862">Zinc</keyword>
<dbReference type="InterPro" id="IPR008936">
    <property type="entry name" value="Rho_GTPase_activation_prot"/>
</dbReference>
<feature type="compositionally biased region" description="Polar residues" evidence="5">
    <location>
        <begin position="441"/>
        <end position="454"/>
    </location>
</feature>
<accession>K0KPG7</accession>
<feature type="compositionally biased region" description="Polar residues" evidence="5">
    <location>
        <begin position="420"/>
        <end position="431"/>
    </location>
</feature>
<dbReference type="GO" id="GO:0005096">
    <property type="term" value="F:GTPase activator activity"/>
    <property type="evidence" value="ECO:0007669"/>
    <property type="project" value="UniProtKB-KW"/>
</dbReference>
<feature type="compositionally biased region" description="Low complexity" evidence="5">
    <location>
        <begin position="280"/>
        <end position="293"/>
    </location>
</feature>
<dbReference type="PROSITE" id="PS00478">
    <property type="entry name" value="LIM_DOMAIN_1"/>
    <property type="match status" value="1"/>
</dbReference>
<proteinExistence type="predicted"/>
<feature type="compositionally biased region" description="Low complexity" evidence="5">
    <location>
        <begin position="521"/>
        <end position="531"/>
    </location>
</feature>
<dbReference type="GO" id="GO:0007165">
    <property type="term" value="P:signal transduction"/>
    <property type="evidence" value="ECO:0007669"/>
    <property type="project" value="InterPro"/>
</dbReference>
<evidence type="ECO:0000256" key="1">
    <source>
        <dbReference type="ARBA" id="ARBA00022468"/>
    </source>
</evidence>
<feature type="domain" description="Rho-GAP" evidence="7">
    <location>
        <begin position="948"/>
        <end position="1141"/>
    </location>
</feature>
<dbReference type="PANTHER" id="PTHR23176">
    <property type="entry name" value="RHO/RAC/CDC GTPASE-ACTIVATING PROTEIN"/>
    <property type="match status" value="1"/>
</dbReference>
<feature type="compositionally biased region" description="Low complexity" evidence="5">
    <location>
        <begin position="763"/>
        <end position="783"/>
    </location>
</feature>
<dbReference type="SUPFAM" id="SSF48350">
    <property type="entry name" value="GTPase activation domain, GAP"/>
    <property type="match status" value="1"/>
</dbReference>
<evidence type="ECO:0000259" key="6">
    <source>
        <dbReference type="PROSITE" id="PS50023"/>
    </source>
</evidence>
<dbReference type="GO" id="GO:0007010">
    <property type="term" value="P:cytoskeleton organization"/>
    <property type="evidence" value="ECO:0007669"/>
    <property type="project" value="UniProtKB-ARBA"/>
</dbReference>
<keyword evidence="9" id="KW-1185">Reference proteome</keyword>
<organism evidence="8 9">
    <name type="scientific">Wickerhamomyces ciferrii (strain ATCC 14091 / BCRC 22168 / CBS 111 / JCM 3599 / NBRC 0793 / NRRL Y-1031 F-60-10)</name>
    <name type="common">Yeast</name>
    <name type="synonym">Pichia ciferrii</name>
    <dbReference type="NCBI Taxonomy" id="1206466"/>
    <lineage>
        <taxon>Eukaryota</taxon>
        <taxon>Fungi</taxon>
        <taxon>Dikarya</taxon>
        <taxon>Ascomycota</taxon>
        <taxon>Saccharomycotina</taxon>
        <taxon>Saccharomycetes</taxon>
        <taxon>Phaffomycetales</taxon>
        <taxon>Wickerhamomycetaceae</taxon>
        <taxon>Wickerhamomyces</taxon>
    </lineage>
</organism>
<dbReference type="PROSITE" id="PS50238">
    <property type="entry name" value="RHOGAP"/>
    <property type="match status" value="1"/>
</dbReference>
<feature type="compositionally biased region" description="Basic and acidic residues" evidence="5">
    <location>
        <begin position="477"/>
        <end position="487"/>
    </location>
</feature>
<dbReference type="Gene3D" id="2.10.110.10">
    <property type="entry name" value="Cysteine Rich Protein"/>
    <property type="match status" value="2"/>
</dbReference>
<sequence>MTQVAIGDPISSANNTFLDDEDESHKCRRCNLSISEGHAYELGGDRWHMYCFSCSKCSKLLGTSSNFLVLGTGDLICSDCSYACNACGKKIDDLAILTGDQAYCSSCFCCRNCKKRIEDLRYARTSKGLFCMNCHEKLLEKKKRHEHDKKFKDRSSSLGLSSSNRSSIRSSKYANMEKSLPKVPPTNSNPPQSNTNTTNTPSSSHNVSIASDEAYSEISTPDVLDVPSSIARTSAVPPRSPKRKQVPLSQEAQPQQEPFTFQDQNQTPVSTLDPPITVKSTSSPIRMRSPSIPDQSYFEGHDSVSKSISETTPSQQIDSPPTSLHNTPDLNNAFNNHTTPKKSQFLTEGTPLKQAIISPNGKNRQAVVLESLSSSSSNNILSSYINESPPPKIPPPELPEVGGDDFIDMNDSSDDDQISKYNQTTQGFQESRQSDRVPSGLNIQNVPQLNSTNDGYDDDDIRSSEDFQSFQSTIQHSFDDPEARKDQSQPQQYQAPNTPRSWKFGLGSSRNDNSNNVVGGSTLLSPTSPSPMNHSKKSALTNITNESGSSVGRTKSIKSPKAFLSFRKHKKSASGSSLEPTFENPNNQKGKYHSPLIEPSSRFDSNLQTPKFGSHSRGKSDSSPYQGAALFTTPPVPENRHHHTHSHSNSQINFNNSISRSNTAHYRSASDANAYSKNHHDSNELTGFELELRSLKTEIFDLKQAKSGLRLEVNDLTNQRDQLNVEVLQLNSKMEKLKVEFDEHQKQYEEQQRQFQELYQQQEQFNQQHQQQQPLQSQPIQKSVSQNDAQLNSEKSNGDAPIVTVLSPPQEQINEVQQPKTKGRFWRRNNVTKGIGNVFNKSDTMSSSQSSYSLSHLLAAENKSGNSVGHNNNNNNNNNSGNNRGGNPTISAPLLRNEELDELGGNDNKKLINGSKSNNYIEIGTSSSNSTKSNISNSGLIMSDLFNSTLEMRTLFEKRSIPLLITRLISEVESRGLDSEGIYRKNGGTLQMNNILKAFNNLLTAETSQELENSLEGDINAVTSSLKKYLYHHLPEPIISMNSYDSFIQVASIEKPIEKIEQLSKILNQLPKANVKTLSYLLVHIKKIESFSNVNKMTYHNLAVVFAPTFTRVSSGERELADMQPRNTVTEFLLINQDEILKNVDY</sequence>
<dbReference type="GO" id="GO:0005938">
    <property type="term" value="C:cell cortex"/>
    <property type="evidence" value="ECO:0007669"/>
    <property type="project" value="UniProtKB-ARBA"/>
</dbReference>
<feature type="region of interest" description="Disordered" evidence="5">
    <location>
        <begin position="231"/>
        <end position="336"/>
    </location>
</feature>
<dbReference type="eggNOG" id="KOG1453">
    <property type="taxonomic scope" value="Eukaryota"/>
</dbReference>
<feature type="compositionally biased region" description="Polar residues" evidence="5">
    <location>
        <begin position="305"/>
        <end position="336"/>
    </location>
</feature>
<dbReference type="STRING" id="1206466.K0KPG7"/>
<feature type="domain" description="LIM zinc-binding" evidence="6">
    <location>
        <begin position="25"/>
        <end position="87"/>
    </location>
</feature>
<gene>
    <name evidence="8" type="ORF">BN7_2590</name>
</gene>
<feature type="region of interest" description="Disordered" evidence="5">
    <location>
        <begin position="145"/>
        <end position="207"/>
    </location>
</feature>
<reference evidence="8 9" key="1">
    <citation type="journal article" date="2012" name="Eukaryot. Cell">
        <title>Draft genome sequence of Wickerhamomyces ciferrii NRRL Y-1031 F-60-10.</title>
        <authorList>
            <person name="Schneider J."/>
            <person name="Andrea H."/>
            <person name="Blom J."/>
            <person name="Jaenicke S."/>
            <person name="Ruckert C."/>
            <person name="Schorsch C."/>
            <person name="Szczepanowski R."/>
            <person name="Farwick M."/>
            <person name="Goesmann A."/>
            <person name="Puhler A."/>
            <person name="Schaffer S."/>
            <person name="Tauch A."/>
            <person name="Kohler T."/>
            <person name="Brinkrolf K."/>
        </authorList>
    </citation>
    <scope>NUCLEOTIDE SEQUENCE [LARGE SCALE GENOMIC DNA]</scope>
    <source>
        <strain evidence="9">ATCC 14091 / BCRC 22168 / CBS 111 / JCM 3599 / NBRC 0793 / NRRL Y-1031 F-60-10</strain>
    </source>
</reference>
<evidence type="ECO:0000256" key="3">
    <source>
        <dbReference type="ARBA" id="ARBA00022833"/>
    </source>
</evidence>
<dbReference type="InterPro" id="IPR050729">
    <property type="entry name" value="Rho-GAP"/>
</dbReference>
<evidence type="ECO:0000313" key="9">
    <source>
        <dbReference type="Proteomes" id="UP000009328"/>
    </source>
</evidence>
<dbReference type="CDD" id="cd00159">
    <property type="entry name" value="RhoGAP"/>
    <property type="match status" value="1"/>
</dbReference>
<dbReference type="HOGENOM" id="CLU_003874_0_0_1"/>
<dbReference type="CDD" id="cd09394">
    <property type="entry name" value="LIM1_Rga"/>
    <property type="match status" value="1"/>
</dbReference>
<keyword evidence="1" id="KW-0343">GTPase activation</keyword>
<feature type="compositionally biased region" description="Polar residues" evidence="5">
    <location>
        <begin position="247"/>
        <end position="270"/>
    </location>
</feature>
<feature type="compositionally biased region" description="Polar residues" evidence="5">
    <location>
        <begin position="807"/>
        <end position="820"/>
    </location>
</feature>
<feature type="compositionally biased region" description="Pro residues" evidence="5">
    <location>
        <begin position="388"/>
        <end position="398"/>
    </location>
</feature>
<dbReference type="Gene3D" id="1.10.555.10">
    <property type="entry name" value="Rho GTPase activation protein"/>
    <property type="match status" value="1"/>
</dbReference>
<dbReference type="PANTHER" id="PTHR23176:SF129">
    <property type="entry name" value="RHO GTPASE ACTIVATING PROTEIN AT 16F, ISOFORM E-RELATED"/>
    <property type="match status" value="1"/>
</dbReference>
<dbReference type="EMBL" id="CAIF01000065">
    <property type="protein sequence ID" value="CCH43043.1"/>
    <property type="molecule type" value="Genomic_DNA"/>
</dbReference>
<feature type="region of interest" description="Disordered" evidence="5">
    <location>
        <begin position="863"/>
        <end position="892"/>
    </location>
</feature>
<feature type="compositionally biased region" description="Acidic residues" evidence="5">
    <location>
        <begin position="402"/>
        <end position="416"/>
    </location>
</feature>
<comment type="caution">
    <text evidence="8">The sequence shown here is derived from an EMBL/GenBank/DDBJ whole genome shotgun (WGS) entry which is preliminary data.</text>
</comment>
<keyword evidence="2 4" id="KW-0479">Metal-binding</keyword>
<dbReference type="GO" id="GO:0005933">
    <property type="term" value="C:cellular bud"/>
    <property type="evidence" value="ECO:0007669"/>
    <property type="project" value="UniProtKB-ARBA"/>
</dbReference>
<dbReference type="InterPro" id="IPR001781">
    <property type="entry name" value="Znf_LIM"/>
</dbReference>
<feature type="compositionally biased region" description="Low complexity" evidence="5">
    <location>
        <begin position="647"/>
        <end position="656"/>
    </location>
</feature>
<dbReference type="FunCoup" id="K0KPG7">
    <property type="interactions" value="203"/>
</dbReference>
<feature type="compositionally biased region" description="Polar residues" evidence="5">
    <location>
        <begin position="602"/>
        <end position="611"/>
    </location>
</feature>
<feature type="compositionally biased region" description="Polar residues" evidence="5">
    <location>
        <begin position="538"/>
        <end position="553"/>
    </location>
</feature>
<dbReference type="InParanoid" id="K0KPG7"/>
<evidence type="ECO:0000259" key="7">
    <source>
        <dbReference type="PROSITE" id="PS50238"/>
    </source>
</evidence>
<evidence type="ECO:0000313" key="8">
    <source>
        <dbReference type="EMBL" id="CCH43043.1"/>
    </source>
</evidence>
<feature type="compositionally biased region" description="Low complexity" evidence="5">
    <location>
        <begin position="156"/>
        <end position="171"/>
    </location>
</feature>
<dbReference type="eggNOG" id="KOG1704">
    <property type="taxonomic scope" value="Eukaryota"/>
</dbReference>
<dbReference type="InterPro" id="IPR000198">
    <property type="entry name" value="RhoGAP_dom"/>
</dbReference>
<dbReference type="Pfam" id="PF00412">
    <property type="entry name" value="LIM"/>
    <property type="match status" value="1"/>
</dbReference>
<feature type="compositionally biased region" description="Polar residues" evidence="5">
    <location>
        <begin position="784"/>
        <end position="795"/>
    </location>
</feature>
<feature type="compositionally biased region" description="Polar residues" evidence="5">
    <location>
        <begin position="573"/>
        <end position="589"/>
    </location>
</feature>
<dbReference type="PROSITE" id="PS50023">
    <property type="entry name" value="LIM_DOMAIN_2"/>
    <property type="match status" value="1"/>
</dbReference>
<keyword evidence="4" id="KW-0440">LIM domain</keyword>
<name>K0KPG7_WICCF</name>